<dbReference type="Pfam" id="PF08923">
    <property type="entry name" value="MAPKK1_Int"/>
    <property type="match status" value="1"/>
</dbReference>
<evidence type="ECO:0000313" key="3">
    <source>
        <dbReference type="Proteomes" id="UP001344447"/>
    </source>
</evidence>
<dbReference type="PANTHER" id="PTHR13378:SF1">
    <property type="entry name" value="RAGULATOR COMPLEX PROTEIN LAMTOR3"/>
    <property type="match status" value="1"/>
</dbReference>
<evidence type="ECO:0000313" key="2">
    <source>
        <dbReference type="EMBL" id="KAK5576986.1"/>
    </source>
</evidence>
<dbReference type="Gene3D" id="3.30.450.30">
    <property type="entry name" value="Dynein light chain 2a, cytoplasmic"/>
    <property type="match status" value="1"/>
</dbReference>
<evidence type="ECO:0008006" key="4">
    <source>
        <dbReference type="Google" id="ProtNLM"/>
    </source>
</evidence>
<protein>
    <recommendedName>
        <fullName evidence="4">Ragulator complex protein LAMTOR3 homolog</fullName>
    </recommendedName>
</protein>
<dbReference type="SMART" id="SM01278">
    <property type="entry name" value="MAPKK1_Int"/>
    <property type="match status" value="1"/>
</dbReference>
<keyword evidence="3" id="KW-1185">Reference proteome</keyword>
<dbReference type="Proteomes" id="UP001344447">
    <property type="component" value="Unassembled WGS sequence"/>
</dbReference>
<organism evidence="2 3">
    <name type="scientific">Dictyostelium firmibasis</name>
    <dbReference type="NCBI Taxonomy" id="79012"/>
    <lineage>
        <taxon>Eukaryota</taxon>
        <taxon>Amoebozoa</taxon>
        <taxon>Evosea</taxon>
        <taxon>Eumycetozoa</taxon>
        <taxon>Dictyostelia</taxon>
        <taxon>Dictyosteliales</taxon>
        <taxon>Dictyosteliaceae</taxon>
        <taxon>Dictyostelium</taxon>
    </lineage>
</organism>
<dbReference type="AlphaFoldDB" id="A0AAN7TVS7"/>
<comment type="similarity">
    <text evidence="1">Belongs to the LAMTOR3 family.</text>
</comment>
<gene>
    <name evidence="2" type="ORF">RB653_001923</name>
</gene>
<dbReference type="SUPFAM" id="SSF103196">
    <property type="entry name" value="Roadblock/LC7 domain"/>
    <property type="match status" value="1"/>
</dbReference>
<dbReference type="GO" id="GO:0071986">
    <property type="term" value="C:Ragulator complex"/>
    <property type="evidence" value="ECO:0007669"/>
    <property type="project" value="TreeGrafter"/>
</dbReference>
<reference evidence="2 3" key="1">
    <citation type="submission" date="2023-11" db="EMBL/GenBank/DDBJ databases">
        <title>Dfirmibasis_genome.</title>
        <authorList>
            <person name="Edelbroek B."/>
            <person name="Kjellin J."/>
            <person name="Jerlstrom-Hultqvist J."/>
            <person name="Soderbom F."/>
        </authorList>
    </citation>
    <scope>NUCLEOTIDE SEQUENCE [LARGE SCALE GENOMIC DNA]</scope>
    <source>
        <strain evidence="2 3">TNS-C-14</strain>
    </source>
</reference>
<comment type="caution">
    <text evidence="2">The sequence shown here is derived from an EMBL/GenBank/DDBJ whole genome shotgun (WGS) entry which is preliminary data.</text>
</comment>
<dbReference type="EMBL" id="JAVFKY010000004">
    <property type="protein sequence ID" value="KAK5576986.1"/>
    <property type="molecule type" value="Genomic_DNA"/>
</dbReference>
<dbReference type="InterPro" id="IPR015019">
    <property type="entry name" value="LAMTOR3"/>
</dbReference>
<evidence type="ECO:0000256" key="1">
    <source>
        <dbReference type="ARBA" id="ARBA00005356"/>
    </source>
</evidence>
<dbReference type="GO" id="GO:0032008">
    <property type="term" value="P:positive regulation of TOR signaling"/>
    <property type="evidence" value="ECO:0007669"/>
    <property type="project" value="TreeGrafter"/>
</dbReference>
<dbReference type="GO" id="GO:0071230">
    <property type="term" value="P:cellular response to amino acid stimulus"/>
    <property type="evidence" value="ECO:0007669"/>
    <property type="project" value="TreeGrafter"/>
</dbReference>
<sequence>MEKVEEFLEYIKVSVLDKSIVDTSLILSDRDGFVLGKIIDKSSNADNVIDNSLISTFSSATDQASKLHAGNNKSIVSFFDDRVIVHINVSNVILSIITDTESNVGLILGSQDDLIRSLTNLSNSIQSDIQDM</sequence>
<name>A0AAN7TVS7_9MYCE</name>
<accession>A0AAN7TVS7</accession>
<dbReference type="PANTHER" id="PTHR13378">
    <property type="entry name" value="REGULATOR COMPLEX PROTEIN LAMTOR3"/>
    <property type="match status" value="1"/>
</dbReference>
<proteinExistence type="inferred from homology"/>